<evidence type="ECO:0000256" key="7">
    <source>
        <dbReference type="ARBA" id="ARBA00023014"/>
    </source>
</evidence>
<organism evidence="12 13">
    <name type="scientific">Nannocystis bainbridge</name>
    <dbReference type="NCBI Taxonomy" id="2995303"/>
    <lineage>
        <taxon>Bacteria</taxon>
        <taxon>Pseudomonadati</taxon>
        <taxon>Myxococcota</taxon>
        <taxon>Polyangia</taxon>
        <taxon>Nannocystales</taxon>
        <taxon>Nannocystaceae</taxon>
        <taxon>Nannocystis</taxon>
    </lineage>
</organism>
<dbReference type="PANTHER" id="PTHR10359">
    <property type="entry name" value="A/G-SPECIFIC ADENINE GLYCOSYLASE/ENDONUCLEASE III"/>
    <property type="match status" value="1"/>
</dbReference>
<evidence type="ECO:0000313" key="13">
    <source>
        <dbReference type="Proteomes" id="UP001221686"/>
    </source>
</evidence>
<feature type="binding site" evidence="10">
    <location>
        <position position="195"/>
    </location>
    <ligand>
        <name>[4Fe-4S] cluster</name>
        <dbReference type="ChEBI" id="CHEBI:49883"/>
    </ligand>
</feature>
<evidence type="ECO:0000256" key="3">
    <source>
        <dbReference type="ARBA" id="ARBA00022723"/>
    </source>
</evidence>
<reference evidence="12 13" key="1">
    <citation type="submission" date="2022-11" db="EMBL/GenBank/DDBJ databases">
        <title>Minimal conservation of predation-associated metabolite biosynthetic gene clusters underscores biosynthetic potential of Myxococcota including descriptions for ten novel species: Archangium lansinium sp. nov., Myxococcus landrumus sp. nov., Nannocystis bai.</title>
        <authorList>
            <person name="Ahearne A."/>
            <person name="Stevens C."/>
            <person name="Dowd S."/>
        </authorList>
    </citation>
    <scope>NUCLEOTIDE SEQUENCE [LARGE SCALE GENOMIC DNA]</scope>
    <source>
        <strain evidence="12 13">BB15-2</strain>
    </source>
</reference>
<feature type="binding site" evidence="10">
    <location>
        <position position="204"/>
    </location>
    <ligand>
        <name>[4Fe-4S] cluster</name>
        <dbReference type="ChEBI" id="CHEBI:49883"/>
    </ligand>
</feature>
<evidence type="ECO:0000256" key="2">
    <source>
        <dbReference type="ARBA" id="ARBA00022485"/>
    </source>
</evidence>
<evidence type="ECO:0000256" key="9">
    <source>
        <dbReference type="ARBA" id="ARBA00023295"/>
    </source>
</evidence>
<evidence type="ECO:0000256" key="1">
    <source>
        <dbReference type="ARBA" id="ARBA00008343"/>
    </source>
</evidence>
<dbReference type="SMART" id="SM00478">
    <property type="entry name" value="ENDO3c"/>
    <property type="match status" value="1"/>
</dbReference>
<keyword evidence="10" id="KW-0238">DNA-binding</keyword>
<name>A0ABT5ECS3_9BACT</name>
<evidence type="ECO:0000313" key="12">
    <source>
        <dbReference type="EMBL" id="MDC0722642.1"/>
    </source>
</evidence>
<dbReference type="Pfam" id="PF00730">
    <property type="entry name" value="HhH-GPD"/>
    <property type="match status" value="1"/>
</dbReference>
<dbReference type="InterPro" id="IPR003265">
    <property type="entry name" value="HhH-GPD_domain"/>
</dbReference>
<comment type="caution">
    <text evidence="12">The sequence shown here is derived from an EMBL/GenBank/DDBJ whole genome shotgun (WGS) entry which is preliminary data.</text>
</comment>
<keyword evidence="7 10" id="KW-0411">Iron-sulfur</keyword>
<dbReference type="Gene3D" id="1.10.340.30">
    <property type="entry name" value="Hypothetical protein, domain 2"/>
    <property type="match status" value="1"/>
</dbReference>
<evidence type="ECO:0000259" key="11">
    <source>
        <dbReference type="SMART" id="SM00478"/>
    </source>
</evidence>
<dbReference type="NCBIfam" id="TIGR01083">
    <property type="entry name" value="nth"/>
    <property type="match status" value="1"/>
</dbReference>
<keyword evidence="12" id="KW-0540">Nuclease</keyword>
<comment type="similarity">
    <text evidence="1 10">Belongs to the Nth/MutY family.</text>
</comment>
<dbReference type="InterPro" id="IPR023170">
    <property type="entry name" value="HhH_base_excis_C"/>
</dbReference>
<evidence type="ECO:0000256" key="10">
    <source>
        <dbReference type="HAMAP-Rule" id="MF_00942"/>
    </source>
</evidence>
<dbReference type="HAMAP" id="MF_00942">
    <property type="entry name" value="Nth"/>
    <property type="match status" value="1"/>
</dbReference>
<feature type="binding site" evidence="10">
    <location>
        <position position="188"/>
    </location>
    <ligand>
        <name>[4Fe-4S] cluster</name>
        <dbReference type="ChEBI" id="CHEBI:49883"/>
    </ligand>
</feature>
<feature type="domain" description="HhH-GPD" evidence="11">
    <location>
        <begin position="38"/>
        <end position="186"/>
    </location>
</feature>
<evidence type="ECO:0000256" key="5">
    <source>
        <dbReference type="ARBA" id="ARBA00022801"/>
    </source>
</evidence>
<keyword evidence="10" id="KW-0456">Lyase</keyword>
<dbReference type="Pfam" id="PF10576">
    <property type="entry name" value="EndIII_4Fe-2S"/>
    <property type="match status" value="1"/>
</dbReference>
<keyword evidence="12" id="KW-0255">Endonuclease</keyword>
<dbReference type="EC" id="4.2.99.18" evidence="10"/>
<dbReference type="PANTHER" id="PTHR10359:SF18">
    <property type="entry name" value="ENDONUCLEASE III"/>
    <property type="match status" value="1"/>
</dbReference>
<keyword evidence="3 10" id="KW-0479">Metal-binding</keyword>
<dbReference type="GO" id="GO:0004519">
    <property type="term" value="F:endonuclease activity"/>
    <property type="evidence" value="ECO:0007669"/>
    <property type="project" value="UniProtKB-KW"/>
</dbReference>
<keyword evidence="6 10" id="KW-0408">Iron</keyword>
<dbReference type="InterPro" id="IPR000445">
    <property type="entry name" value="HhH_motif"/>
</dbReference>
<sequence length="212" mass="23545">MPRPDIDVLLDRLRQSYPDARYELDWDTPVHMLVATILAAQCTDERVNAVTRTLFPRYPDAQSFADADLAELEEAVRPTGTFRQKAKAIQGACRMLVADYGGEVPQSIEALVRLPGVARKTANVVLATCFNIPSGVIVDTHVIRLSGRMGLSEHRDPPDIERDLMRLVPQDQWTFFGPALILLGRYVCTAKKPDCPNCVMQDICPKLGLKAA</sequence>
<dbReference type="CDD" id="cd00056">
    <property type="entry name" value="ENDO3c"/>
    <property type="match status" value="1"/>
</dbReference>
<dbReference type="Pfam" id="PF00633">
    <property type="entry name" value="HHH"/>
    <property type="match status" value="1"/>
</dbReference>
<dbReference type="InterPro" id="IPR005759">
    <property type="entry name" value="Nth"/>
</dbReference>
<evidence type="ECO:0000256" key="8">
    <source>
        <dbReference type="ARBA" id="ARBA00023204"/>
    </source>
</evidence>
<keyword evidence="9 10" id="KW-0326">Glycosidase</keyword>
<dbReference type="Proteomes" id="UP001221686">
    <property type="component" value="Unassembled WGS sequence"/>
</dbReference>
<keyword evidence="8 10" id="KW-0234">DNA repair</keyword>
<accession>A0ABT5ECS3</accession>
<keyword evidence="4 10" id="KW-0227">DNA damage</keyword>
<feature type="binding site" evidence="10">
    <location>
        <position position="198"/>
    </location>
    <ligand>
        <name>[4Fe-4S] cluster</name>
        <dbReference type="ChEBI" id="CHEBI:49883"/>
    </ligand>
</feature>
<protein>
    <recommendedName>
        <fullName evidence="10">Endonuclease III</fullName>
        <ecNumber evidence="10">4.2.99.18</ecNumber>
    </recommendedName>
    <alternativeName>
        <fullName evidence="10">DNA-(apurinic or apyrimidinic site) lyase</fullName>
    </alternativeName>
</protein>
<gene>
    <name evidence="10 12" type="primary">nth</name>
    <name evidence="12" type="ORF">POL25_37485</name>
</gene>
<keyword evidence="5 10" id="KW-0378">Hydrolase</keyword>
<comment type="catalytic activity">
    <reaction evidence="10">
        <text>2'-deoxyribonucleotide-(2'-deoxyribose 5'-phosphate)-2'-deoxyribonucleotide-DNA = a 3'-end 2'-deoxyribonucleotide-(2,3-dehydro-2,3-deoxyribose 5'-phosphate)-DNA + a 5'-end 5'-phospho-2'-deoxyribonucleoside-DNA + H(+)</text>
        <dbReference type="Rhea" id="RHEA:66592"/>
        <dbReference type="Rhea" id="RHEA-COMP:13180"/>
        <dbReference type="Rhea" id="RHEA-COMP:16897"/>
        <dbReference type="Rhea" id="RHEA-COMP:17067"/>
        <dbReference type="ChEBI" id="CHEBI:15378"/>
        <dbReference type="ChEBI" id="CHEBI:136412"/>
        <dbReference type="ChEBI" id="CHEBI:157695"/>
        <dbReference type="ChEBI" id="CHEBI:167181"/>
        <dbReference type="EC" id="4.2.99.18"/>
    </reaction>
</comment>
<dbReference type="Gene3D" id="1.10.1670.10">
    <property type="entry name" value="Helix-hairpin-Helix base-excision DNA repair enzymes (C-terminal)"/>
    <property type="match status" value="1"/>
</dbReference>
<dbReference type="SUPFAM" id="SSF48150">
    <property type="entry name" value="DNA-glycosylase"/>
    <property type="match status" value="1"/>
</dbReference>
<dbReference type="InterPro" id="IPR011257">
    <property type="entry name" value="DNA_glycosylase"/>
</dbReference>
<dbReference type="PIRSF" id="PIRSF001435">
    <property type="entry name" value="Nth"/>
    <property type="match status" value="1"/>
</dbReference>
<keyword evidence="2 10" id="KW-0004">4Fe-4S</keyword>
<dbReference type="SMART" id="SM00525">
    <property type="entry name" value="FES"/>
    <property type="match status" value="1"/>
</dbReference>
<evidence type="ECO:0000256" key="4">
    <source>
        <dbReference type="ARBA" id="ARBA00022763"/>
    </source>
</evidence>
<dbReference type="InterPro" id="IPR003651">
    <property type="entry name" value="Endonuclease3_FeS-loop_motif"/>
</dbReference>
<comment type="cofactor">
    <cofactor evidence="10">
        <name>[4Fe-4S] cluster</name>
        <dbReference type="ChEBI" id="CHEBI:49883"/>
    </cofactor>
    <text evidence="10">Binds 1 [4Fe-4S] cluster.</text>
</comment>
<evidence type="ECO:0000256" key="6">
    <source>
        <dbReference type="ARBA" id="ARBA00023004"/>
    </source>
</evidence>
<dbReference type="EMBL" id="JAQNDL010000004">
    <property type="protein sequence ID" value="MDC0722642.1"/>
    <property type="molecule type" value="Genomic_DNA"/>
</dbReference>
<proteinExistence type="inferred from homology"/>
<dbReference type="RefSeq" id="WP_272091182.1">
    <property type="nucleotide sequence ID" value="NZ_JAQNDL010000004.1"/>
</dbReference>
<keyword evidence="13" id="KW-1185">Reference proteome</keyword>
<comment type="function">
    <text evidence="10">DNA repair enzyme that has both DNA N-glycosylase activity and AP-lyase activity. The DNA N-glycosylase activity releases various damaged pyrimidines from DNA by cleaving the N-glycosidic bond, leaving an AP (apurinic/apyrimidinic) site. The AP-lyase activity cleaves the phosphodiester bond 3' to the AP site by a beta-elimination, leaving a 3'-terminal unsaturated sugar and a product with a terminal 5'-phosphate.</text>
</comment>